<sequence length="534" mass="59089">MSTKLKQPKQQQPAMPALGFRGTLRFVWNQLTSMRTALMLLLLLAVAAVPGSLFPQRRAGADVVETWIEDNPTLGPILDAVGMFDVYSSVWFSAIYLLLMVSLVGCLWPRGRQHFKTLRQPPARTPRNLKRLPEYGQLVLEAHGPTPDQALVDAQGILKKAGYRTELRDGSVGAERGYLREVGNILFHFGLLGVIVFMGIGGLFKYEGQKIIVEGDGFTNNLVSYDSFTPGTAFSEDRLHPFSIQLEDFDIVFDRESESHFGQALDYTASMQVIPAPGEEPYQDEIKVNDPLTIDGVRIFLVGNGYAPNVTVTDGNGDVAYSGPVIAQIQDPNVNSSLVVLKVPDARPEQLGFVGMFLPTSYTGDDGVAISIDPDAYNPEMILNSYYGDIGLDSGIPQNVYVLDTETMTELNSRNNDYGGITLGLGDTYELPENMGSITFNSWDRYVGLDLHYDPSKWGVGFFATLALIALVFSLYVRRRRAWVKASEQDGHTVIEYGLLARGETFGLRDENIKLRQTFDNTWPVIPPTTSEDS</sequence>
<evidence type="ECO:0000256" key="1">
    <source>
        <dbReference type="ARBA" id="ARBA00004141"/>
    </source>
</evidence>
<keyword evidence="5 6" id="KW-0472">Membrane</keyword>
<evidence type="ECO:0000256" key="3">
    <source>
        <dbReference type="ARBA" id="ARBA00022748"/>
    </source>
</evidence>
<evidence type="ECO:0000259" key="7">
    <source>
        <dbReference type="Pfam" id="PF05140"/>
    </source>
</evidence>
<feature type="transmembrane region" description="Helical" evidence="6">
    <location>
        <begin position="458"/>
        <end position="477"/>
    </location>
</feature>
<comment type="caution">
    <text evidence="8">The sequence shown here is derived from an EMBL/GenBank/DDBJ whole genome shotgun (WGS) entry which is preliminary data.</text>
</comment>
<feature type="transmembrane region" description="Helical" evidence="6">
    <location>
        <begin position="185"/>
        <end position="204"/>
    </location>
</feature>
<evidence type="ECO:0000256" key="4">
    <source>
        <dbReference type="ARBA" id="ARBA00022989"/>
    </source>
</evidence>
<organism evidence="8 9">
    <name type="scientific">Enteractinococcus fodinae</name>
    <dbReference type="NCBI Taxonomy" id="684663"/>
    <lineage>
        <taxon>Bacteria</taxon>
        <taxon>Bacillati</taxon>
        <taxon>Actinomycetota</taxon>
        <taxon>Actinomycetes</taxon>
        <taxon>Micrococcales</taxon>
        <taxon>Micrococcaceae</taxon>
    </lineage>
</organism>
<protein>
    <submittedName>
        <fullName evidence="8">Cytochrome c biogenesis protein</fullName>
    </submittedName>
</protein>
<evidence type="ECO:0000313" key="8">
    <source>
        <dbReference type="EMBL" id="MDR7346332.1"/>
    </source>
</evidence>
<keyword evidence="3" id="KW-0201">Cytochrome c-type biogenesis</keyword>
<dbReference type="PANTHER" id="PTHR31566:SF0">
    <property type="entry name" value="CYTOCHROME C BIOGENESIS PROTEIN CCS1, CHLOROPLASTIC"/>
    <property type="match status" value="1"/>
</dbReference>
<dbReference type="Pfam" id="PF05140">
    <property type="entry name" value="ResB"/>
    <property type="match status" value="1"/>
</dbReference>
<dbReference type="InterPro" id="IPR007816">
    <property type="entry name" value="ResB-like_domain"/>
</dbReference>
<gene>
    <name evidence="8" type="ORF">J2S62_000589</name>
</gene>
<accession>A0ABU2AY99</accession>
<keyword evidence="4 6" id="KW-1133">Transmembrane helix</keyword>
<proteinExistence type="predicted"/>
<feature type="transmembrane region" description="Helical" evidence="6">
    <location>
        <begin position="84"/>
        <end position="108"/>
    </location>
</feature>
<evidence type="ECO:0000256" key="6">
    <source>
        <dbReference type="SAM" id="Phobius"/>
    </source>
</evidence>
<name>A0ABU2AY99_9MICC</name>
<keyword evidence="9" id="KW-1185">Reference proteome</keyword>
<feature type="domain" description="ResB-like" evidence="7">
    <location>
        <begin position="34"/>
        <end position="511"/>
    </location>
</feature>
<keyword evidence="2 6" id="KW-0812">Transmembrane</keyword>
<dbReference type="InterPro" id="IPR023494">
    <property type="entry name" value="Cyt_c_bgen_Ccs1/CcsB/ResB"/>
</dbReference>
<dbReference type="RefSeq" id="WP_310171215.1">
    <property type="nucleotide sequence ID" value="NZ_BAABHE010000002.1"/>
</dbReference>
<evidence type="ECO:0000256" key="2">
    <source>
        <dbReference type="ARBA" id="ARBA00022692"/>
    </source>
</evidence>
<dbReference type="PANTHER" id="PTHR31566">
    <property type="entry name" value="CYTOCHROME C BIOGENESIS PROTEIN CCS1, CHLOROPLASTIC"/>
    <property type="match status" value="1"/>
</dbReference>
<dbReference type="Proteomes" id="UP001183794">
    <property type="component" value="Unassembled WGS sequence"/>
</dbReference>
<dbReference type="EMBL" id="JAVDYJ010000001">
    <property type="protein sequence ID" value="MDR7346332.1"/>
    <property type="molecule type" value="Genomic_DNA"/>
</dbReference>
<evidence type="ECO:0000256" key="5">
    <source>
        <dbReference type="ARBA" id="ARBA00023136"/>
    </source>
</evidence>
<comment type="subcellular location">
    <subcellularLocation>
        <location evidence="1">Membrane</location>
        <topology evidence="1">Multi-pass membrane protein</topology>
    </subcellularLocation>
</comment>
<evidence type="ECO:0000313" key="9">
    <source>
        <dbReference type="Proteomes" id="UP001183794"/>
    </source>
</evidence>
<reference evidence="8 9" key="1">
    <citation type="submission" date="2023-07" db="EMBL/GenBank/DDBJ databases">
        <title>Sequencing the genomes of 1000 actinobacteria strains.</title>
        <authorList>
            <person name="Klenk H.-P."/>
        </authorList>
    </citation>
    <scope>NUCLEOTIDE SEQUENCE [LARGE SCALE GENOMIC DNA]</scope>
    <source>
        <strain evidence="8 9">DSM 22966</strain>
    </source>
</reference>